<protein>
    <recommendedName>
        <fullName evidence="4">KEOPS complex Pcc1-like subunit</fullName>
    </recommendedName>
</protein>
<comment type="similarity">
    <text evidence="1">Belongs to the CTAG/PCC1 family.</text>
</comment>
<dbReference type="NCBIfam" id="NF011470">
    <property type="entry name" value="PRK14887.1"/>
    <property type="match status" value="1"/>
</dbReference>
<dbReference type="Gene3D" id="3.30.310.50">
    <property type="entry name" value="Alpha-D-phosphohexomutase, C-terminal domain"/>
    <property type="match status" value="1"/>
</dbReference>
<dbReference type="RefSeq" id="WP_176965427.1">
    <property type="nucleotide sequence ID" value="NZ_CP058215.1"/>
</dbReference>
<name>A0A7D5E8R3_9EURY</name>
<dbReference type="OrthoDB" id="8982at2157"/>
<dbReference type="GeneID" id="55821816"/>
<gene>
    <name evidence="2" type="ORF">HWN40_09035</name>
</gene>
<dbReference type="Proteomes" id="UP000509594">
    <property type="component" value="Chromosome"/>
</dbReference>
<dbReference type="AlphaFoldDB" id="A0A7D5E8R3"/>
<organism evidence="2 3">
    <name type="scientific">Methanolobus zinderi</name>
    <dbReference type="NCBI Taxonomy" id="536044"/>
    <lineage>
        <taxon>Archaea</taxon>
        <taxon>Methanobacteriati</taxon>
        <taxon>Methanobacteriota</taxon>
        <taxon>Stenosarchaea group</taxon>
        <taxon>Methanomicrobia</taxon>
        <taxon>Methanosarcinales</taxon>
        <taxon>Methanosarcinaceae</taxon>
        <taxon>Methanolobus</taxon>
    </lineage>
</organism>
<evidence type="ECO:0008006" key="4">
    <source>
        <dbReference type="Google" id="ProtNLM"/>
    </source>
</evidence>
<dbReference type="InterPro" id="IPR015419">
    <property type="entry name" value="CTAG/Pcc1"/>
</dbReference>
<reference evidence="2 3" key="1">
    <citation type="submission" date="2020-06" db="EMBL/GenBank/DDBJ databases">
        <title>Methanolobus halotolerans sp. nov., isolated from a saline lake Tus in Siberia.</title>
        <authorList>
            <person name="Shen Y."/>
            <person name="Chen S.-C."/>
            <person name="Lai M.-C."/>
            <person name="Huang H.-H."/>
            <person name="Chiu H.-H."/>
            <person name="Tang S.-L."/>
            <person name="Rogozin D.Y."/>
            <person name="Degermendzhy A.G."/>
        </authorList>
    </citation>
    <scope>NUCLEOTIDE SEQUENCE [LARGE SCALE GENOMIC DNA]</scope>
    <source>
        <strain evidence="2 3">DSM 21339</strain>
    </source>
</reference>
<dbReference type="KEGG" id="mzi:HWN40_09035"/>
<dbReference type="EMBL" id="CP058215">
    <property type="protein sequence ID" value="QLC50371.1"/>
    <property type="molecule type" value="Genomic_DNA"/>
</dbReference>
<evidence type="ECO:0000313" key="3">
    <source>
        <dbReference type="Proteomes" id="UP000509594"/>
    </source>
</evidence>
<proteinExistence type="inferred from homology"/>
<evidence type="ECO:0000256" key="1">
    <source>
        <dbReference type="ARBA" id="ARBA00007073"/>
    </source>
</evidence>
<dbReference type="Pfam" id="PF09341">
    <property type="entry name" value="Pcc1"/>
    <property type="match status" value="1"/>
</dbReference>
<accession>A0A7D5E8R3</accession>
<keyword evidence="3" id="KW-1185">Reference proteome</keyword>
<sequence length="80" mass="8937">MKLVTESVFETDAALSVYRSLLPEIESQVTDRSSIDLRPEGSYLYLTVEADDLVSMRSTLNTWLRLIQVALEVSALADNS</sequence>
<evidence type="ECO:0000313" key="2">
    <source>
        <dbReference type="EMBL" id="QLC50371.1"/>
    </source>
</evidence>